<dbReference type="Proteomes" id="UP000612899">
    <property type="component" value="Unassembled WGS sequence"/>
</dbReference>
<keyword evidence="1" id="KW-0560">Oxidoreductase</keyword>
<dbReference type="PANTHER" id="PTHR32154">
    <property type="entry name" value="PYRUVATE-FLAVODOXIN OXIDOREDUCTASE-RELATED"/>
    <property type="match status" value="1"/>
</dbReference>
<gene>
    <name evidence="4" type="ORF">Rhe02_93450</name>
</gene>
<dbReference type="RefSeq" id="WP_203914998.1">
    <property type="nucleotide sequence ID" value="NZ_BONY01000126.1"/>
</dbReference>
<name>A0A8J3VMM0_9ACTN</name>
<evidence type="ECO:0000259" key="3">
    <source>
        <dbReference type="Pfam" id="PF01855"/>
    </source>
</evidence>
<dbReference type="PANTHER" id="PTHR32154:SF20">
    <property type="entry name" value="2-OXOGLUTARATE OXIDOREDUCTASE SUBUNIT KORA"/>
    <property type="match status" value="1"/>
</dbReference>
<dbReference type="GO" id="GO:0000287">
    <property type="term" value="F:magnesium ion binding"/>
    <property type="evidence" value="ECO:0007669"/>
    <property type="project" value="UniProtKB-ARBA"/>
</dbReference>
<comment type="caution">
    <text evidence="4">The sequence shown here is derived from an EMBL/GenBank/DDBJ whole genome shotgun (WGS) entry which is preliminary data.</text>
</comment>
<dbReference type="InterPro" id="IPR029061">
    <property type="entry name" value="THDP-binding"/>
</dbReference>
<dbReference type="FunFam" id="3.40.920.10:FF:000002">
    <property type="entry name" value="2-oxoglutarate oxidoreductase, alpha subunit"/>
    <property type="match status" value="1"/>
</dbReference>
<dbReference type="Gene3D" id="3.40.920.10">
    <property type="entry name" value="Pyruvate-ferredoxin oxidoreductase, PFOR, domain III"/>
    <property type="match status" value="1"/>
</dbReference>
<reference evidence="4" key="1">
    <citation type="submission" date="2021-01" db="EMBL/GenBank/DDBJ databases">
        <title>Whole genome shotgun sequence of Rhizocola hellebori NBRC 109834.</title>
        <authorList>
            <person name="Komaki H."/>
            <person name="Tamura T."/>
        </authorList>
    </citation>
    <scope>NUCLEOTIDE SEQUENCE</scope>
    <source>
        <strain evidence="4">NBRC 109834</strain>
    </source>
</reference>
<dbReference type="InterPro" id="IPR002880">
    <property type="entry name" value="Pyrv_Fd/Flavodoxin_OxRdtase_N"/>
</dbReference>
<dbReference type="InterPro" id="IPR002869">
    <property type="entry name" value="Pyrv_flavodox_OxRed_cen"/>
</dbReference>
<feature type="domain" description="Pyruvate flavodoxin/ferredoxin oxidoreductase pyrimidine binding" evidence="3">
    <location>
        <begin position="260"/>
        <end position="476"/>
    </location>
</feature>
<evidence type="ECO:0000256" key="1">
    <source>
        <dbReference type="ARBA" id="ARBA00023002"/>
    </source>
</evidence>
<dbReference type="SUPFAM" id="SSF52518">
    <property type="entry name" value="Thiamin diphosphate-binding fold (THDP-binding)"/>
    <property type="match status" value="1"/>
</dbReference>
<protein>
    <submittedName>
        <fullName evidence="4">Oxidoreductase</fullName>
    </submittedName>
</protein>
<dbReference type="AlphaFoldDB" id="A0A8J3VMM0"/>
<proteinExistence type="predicted"/>
<dbReference type="CDD" id="cd07034">
    <property type="entry name" value="TPP_PYR_PFOR_IOR-alpha_like"/>
    <property type="match status" value="1"/>
</dbReference>
<dbReference type="Pfam" id="PF01855">
    <property type="entry name" value="POR_N"/>
    <property type="match status" value="1"/>
</dbReference>
<dbReference type="Pfam" id="PF01558">
    <property type="entry name" value="POR"/>
    <property type="match status" value="1"/>
</dbReference>
<dbReference type="InterPro" id="IPR050722">
    <property type="entry name" value="Pyruvate:ferred/Flavod_OxRd"/>
</dbReference>
<evidence type="ECO:0000259" key="2">
    <source>
        <dbReference type="Pfam" id="PF01558"/>
    </source>
</evidence>
<sequence length="616" mass="65968">MTAPKHVEQLDRVVIRFAGDSGDGMQLTGDRFTSETAQLGNDISTLPNFPAEIRAPAGTLPGVSSFQVAFADYDILTPGDAPNVLVAMNPAALKANLSEVRKGATIIVNTDEFTKRNLQKVGYDSNPLEDDSLAGYDVHPVGLTSMTLRALADHPISKKDAERSKNMFALGLLSWLYSRPYESTMSFLERKFASRPELVAANKAAFSAGWSFGETTEGFAVRYEVKPARMEAGNYRNITGNTALALGLVAAGVRSELTIFLGAYPITPASDILHELSKHKKLGVITVQAEDEIAAIGAAIGASYGGALGITTTSGPGVALKGESISLAVALELPLVIIDVQRAGPSTGMPTKTEQADLNMALFGRHGEAPVAVIAPQSPADCFYAALEACRIAITYRTPVILLSDGYVANGSEPWLLPEVSDLPDLRTTFAQAPNGEDGKFYPYLRDPQTLARPWAPPGVAGLEHRIGGLEKADKTGDISYDPANHDFMVRTRAARIEAIEVPDIEVEDPSGTANVLVLGWGSTYGPIGAASRALRQRGLNVAQAHLRHLNPLPRNLGQVLGRYDKVVIPEMNLGQLAHVIRARYLIDVVAYNQVSGMPFVSGQLESMLEEVIKNA</sequence>
<accession>A0A8J3VMM0</accession>
<dbReference type="InterPro" id="IPR022367">
    <property type="entry name" value="2-oxoacid/accept_OxRdtase_asu"/>
</dbReference>
<dbReference type="NCBIfam" id="TIGR03710">
    <property type="entry name" value="OAFO_sf"/>
    <property type="match status" value="1"/>
</dbReference>
<feature type="domain" description="Pyruvate/ketoisovalerate oxidoreductase catalytic" evidence="2">
    <location>
        <begin position="22"/>
        <end position="209"/>
    </location>
</feature>
<dbReference type="GO" id="GO:0006979">
    <property type="term" value="P:response to oxidative stress"/>
    <property type="evidence" value="ECO:0007669"/>
    <property type="project" value="TreeGrafter"/>
</dbReference>
<evidence type="ECO:0000313" key="4">
    <source>
        <dbReference type="EMBL" id="GIH11278.1"/>
    </source>
</evidence>
<keyword evidence="5" id="KW-1185">Reference proteome</keyword>
<dbReference type="Gene3D" id="3.40.50.920">
    <property type="match status" value="1"/>
</dbReference>
<dbReference type="SUPFAM" id="SSF53323">
    <property type="entry name" value="Pyruvate-ferredoxin oxidoreductase, PFOR, domain III"/>
    <property type="match status" value="1"/>
</dbReference>
<dbReference type="EMBL" id="BONY01000126">
    <property type="protein sequence ID" value="GIH11278.1"/>
    <property type="molecule type" value="Genomic_DNA"/>
</dbReference>
<dbReference type="SUPFAM" id="SSF52922">
    <property type="entry name" value="TK C-terminal domain-like"/>
    <property type="match status" value="1"/>
</dbReference>
<dbReference type="GO" id="GO:0016903">
    <property type="term" value="F:oxidoreductase activity, acting on the aldehyde or oxo group of donors"/>
    <property type="evidence" value="ECO:0007669"/>
    <property type="project" value="InterPro"/>
</dbReference>
<dbReference type="InterPro" id="IPR019752">
    <property type="entry name" value="Pyrv/ketoisovalerate_OxRed_cat"/>
</dbReference>
<dbReference type="FunFam" id="3.40.50.970:FF:000022">
    <property type="entry name" value="2-oxoglutarate ferredoxin oxidoreductase alpha subunit"/>
    <property type="match status" value="1"/>
</dbReference>
<evidence type="ECO:0000313" key="5">
    <source>
        <dbReference type="Proteomes" id="UP000612899"/>
    </source>
</evidence>
<dbReference type="InterPro" id="IPR009014">
    <property type="entry name" value="Transketo_C/PFOR_II"/>
</dbReference>
<organism evidence="4 5">
    <name type="scientific">Rhizocola hellebori</name>
    <dbReference type="NCBI Taxonomy" id="1392758"/>
    <lineage>
        <taxon>Bacteria</taxon>
        <taxon>Bacillati</taxon>
        <taxon>Actinomycetota</taxon>
        <taxon>Actinomycetes</taxon>
        <taxon>Micromonosporales</taxon>
        <taxon>Micromonosporaceae</taxon>
        <taxon>Rhizocola</taxon>
    </lineage>
</organism>
<dbReference type="Gene3D" id="3.40.50.970">
    <property type="match status" value="1"/>
</dbReference>